<sequence length="115" mass="13297">MEHKNSQGLLVSRKSEALLNKVYPVLKNFPKSEKFSLCAEIKQNFYDLIKFIEMANSVKSKRKVYAQEADGHLQTVKILMRLSKNRKYISKGFYETVSEDLTEVNKMLSGFIRSA</sequence>
<dbReference type="Pfam" id="PF22296">
    <property type="entry name" value="bAvd"/>
    <property type="match status" value="1"/>
</dbReference>
<protein>
    <submittedName>
        <fullName evidence="2">Four helix bundle protein</fullName>
    </submittedName>
</protein>
<dbReference type="InterPro" id="IPR036583">
    <property type="entry name" value="23S_rRNA_IVS_sf"/>
</dbReference>
<reference evidence="2 3" key="1">
    <citation type="submission" date="2020-07" db="EMBL/GenBank/DDBJ databases">
        <title>Facklamia lactis sp. nov., isolated from raw milk.</title>
        <authorList>
            <person name="Doll E.V."/>
            <person name="Huptas C."/>
            <person name="Staib L."/>
            <person name="Wenning M."/>
            <person name="Scherer S."/>
        </authorList>
    </citation>
    <scope>NUCLEOTIDE SEQUENCE [LARGE SCALE GENOMIC DNA]</scope>
    <source>
        <strain evidence="2 3">DSM 104272</strain>
    </source>
</reference>
<dbReference type="CDD" id="cd16376">
    <property type="entry name" value="Avd_like"/>
    <property type="match status" value="1"/>
</dbReference>
<dbReference type="Proteomes" id="UP000823401">
    <property type="component" value="Unassembled WGS sequence"/>
</dbReference>
<evidence type="ECO:0000313" key="3">
    <source>
        <dbReference type="Proteomes" id="UP000823401"/>
    </source>
</evidence>
<comment type="caution">
    <text evidence="2">The sequence shown here is derived from an EMBL/GenBank/DDBJ whole genome shotgun (WGS) entry which is preliminary data.</text>
</comment>
<proteinExistence type="predicted"/>
<accession>A0ABS0LG63</accession>
<evidence type="ECO:0000313" key="2">
    <source>
        <dbReference type="EMBL" id="MBG9977220.1"/>
    </source>
</evidence>
<feature type="domain" description="bAvd-like" evidence="1">
    <location>
        <begin position="10"/>
        <end position="114"/>
    </location>
</feature>
<evidence type="ECO:0000259" key="1">
    <source>
        <dbReference type="Pfam" id="PF22296"/>
    </source>
</evidence>
<name>A0ABS0LG63_9LACT</name>
<organism evidence="2 3">
    <name type="scientific">Ruoffia tabacinasalis</name>
    <dbReference type="NCBI Taxonomy" id="87458"/>
    <lineage>
        <taxon>Bacteria</taxon>
        <taxon>Bacillati</taxon>
        <taxon>Bacillota</taxon>
        <taxon>Bacilli</taxon>
        <taxon>Lactobacillales</taxon>
        <taxon>Aerococcaceae</taxon>
        <taxon>Ruoffia</taxon>
    </lineage>
</organism>
<keyword evidence="3" id="KW-1185">Reference proteome</keyword>
<dbReference type="EMBL" id="JACCEL010000001">
    <property type="protein sequence ID" value="MBG9977220.1"/>
    <property type="molecule type" value="Genomic_DNA"/>
</dbReference>
<dbReference type="RefSeq" id="WP_197103073.1">
    <property type="nucleotide sequence ID" value="NZ_JACCEL010000001.1"/>
</dbReference>
<gene>
    <name evidence="2" type="ORF">HYQ42_00350</name>
</gene>
<dbReference type="InterPro" id="IPR012657">
    <property type="entry name" value="23S_rRNA-intervening_sequence"/>
</dbReference>
<dbReference type="Gene3D" id="1.20.1440.60">
    <property type="entry name" value="23S rRNA-intervening sequence"/>
    <property type="match status" value="1"/>
</dbReference>
<dbReference type="SUPFAM" id="SSF158446">
    <property type="entry name" value="IVS-encoded protein-like"/>
    <property type="match status" value="1"/>
</dbReference>
<dbReference type="InterPro" id="IPR055360">
    <property type="entry name" value="bAvd"/>
</dbReference>
<dbReference type="NCBIfam" id="TIGR02436">
    <property type="entry name" value="four helix bundle protein"/>
    <property type="match status" value="1"/>
</dbReference>